<reference evidence="3" key="2">
    <citation type="submission" date="2015-01" db="EMBL/GenBank/DDBJ databases">
        <title>Complete genome sequence of Methylobacterium aquaticum strain 22A.</title>
        <authorList>
            <person name="Tani A."/>
            <person name="Ogura Y."/>
            <person name="Hayashi T."/>
        </authorList>
    </citation>
    <scope>NUCLEOTIDE SEQUENCE [LARGE SCALE GENOMIC DNA]</scope>
    <source>
        <strain evidence="3">MA-22A</strain>
        <plasmid evidence="3">Plasmid pMaq22A_4p DNA</plasmid>
    </source>
</reference>
<dbReference type="Proteomes" id="UP000061432">
    <property type="component" value="Plasmid pMaq22A_4p"/>
</dbReference>
<proteinExistence type="predicted"/>
<evidence type="ECO:0008006" key="4">
    <source>
        <dbReference type="Google" id="ProtNLM"/>
    </source>
</evidence>
<protein>
    <recommendedName>
        <fullName evidence="4">DUF2190 family protein</fullName>
    </recommendedName>
</protein>
<evidence type="ECO:0000313" key="3">
    <source>
        <dbReference type="Proteomes" id="UP000061432"/>
    </source>
</evidence>
<keyword evidence="2" id="KW-0614">Plasmid</keyword>
<dbReference type="Pfam" id="PF09956">
    <property type="entry name" value="Phage_cement_2"/>
    <property type="match status" value="1"/>
</dbReference>
<evidence type="ECO:0000256" key="1">
    <source>
        <dbReference type="SAM" id="SignalP"/>
    </source>
</evidence>
<keyword evidence="1" id="KW-0732">Signal</keyword>
<dbReference type="AlphaFoldDB" id="A0A0C6G2N1"/>
<dbReference type="InterPro" id="IPR011231">
    <property type="entry name" value="Phage_VT1-Sakai_H0018"/>
</dbReference>
<feature type="signal peptide" evidence="1">
    <location>
        <begin position="1"/>
        <end position="19"/>
    </location>
</feature>
<dbReference type="OrthoDB" id="5365964at2"/>
<name>A0A0C6G2N1_9HYPH</name>
<gene>
    <name evidence="2" type="ORF">Maq22A_4p60395</name>
</gene>
<accession>A0A0C6G2N1</accession>
<dbReference type="PATRIC" id="fig|270351.10.peg.7617"/>
<dbReference type="EMBL" id="AP014708">
    <property type="protein sequence ID" value="BAQ50425.1"/>
    <property type="molecule type" value="Genomic_DNA"/>
</dbReference>
<feature type="chain" id="PRO_5002189730" description="DUF2190 family protein" evidence="1">
    <location>
        <begin position="20"/>
        <end position="111"/>
    </location>
</feature>
<dbReference type="PIRSF" id="PIRSF030771">
    <property type="entry name" value="UCP030771"/>
    <property type="match status" value="1"/>
</dbReference>
<reference evidence="2 3" key="1">
    <citation type="journal article" date="2015" name="Genome Announc.">
        <title>Complete Genome Sequence of Methylobacterium aquaticum Strain 22A, Isolated from Racomitrium japonicum Moss.</title>
        <authorList>
            <person name="Tani A."/>
            <person name="Ogura Y."/>
            <person name="Hayashi T."/>
            <person name="Kimbara K."/>
        </authorList>
    </citation>
    <scope>NUCLEOTIDE SEQUENCE [LARGE SCALE GENOMIC DNA]</scope>
    <source>
        <strain evidence="2 3">MA-22A</strain>
        <plasmid evidence="3">Plasmid pMaq22A_4p DNA</plasmid>
    </source>
</reference>
<sequence>MKNFVKSGCTMTVALAAAAASGDLVVQGSLFGVASTSGGVGDPCELACGGVYDLPKAASQAWTLGAPVYWDATAKTVTTSSASGANLKIGVAADAAASQATVGRVRLNGSF</sequence>
<dbReference type="RefSeq" id="WP_060851463.1">
    <property type="nucleotide sequence ID" value="NZ_AP014708.1"/>
</dbReference>
<evidence type="ECO:0000313" key="2">
    <source>
        <dbReference type="EMBL" id="BAQ50425.1"/>
    </source>
</evidence>
<geneLocation type="plasmid" evidence="3">
    <name>pMaq22A_4p DNA</name>
</geneLocation>
<organism evidence="2 3">
    <name type="scientific">Methylobacterium aquaticum</name>
    <dbReference type="NCBI Taxonomy" id="270351"/>
    <lineage>
        <taxon>Bacteria</taxon>
        <taxon>Pseudomonadati</taxon>
        <taxon>Pseudomonadota</taxon>
        <taxon>Alphaproteobacteria</taxon>
        <taxon>Hyphomicrobiales</taxon>
        <taxon>Methylobacteriaceae</taxon>
        <taxon>Methylobacterium</taxon>
    </lineage>
</organism>
<dbReference type="KEGG" id="maqu:Maq22A_4p60395"/>